<protein>
    <submittedName>
        <fullName evidence="1">Uncharacterized protein</fullName>
    </submittedName>
</protein>
<dbReference type="STRING" id="42253.NITMOv2_3063"/>
<sequence length="161" mass="18492">MNPIRFEQRREDEGAMGPEVVVPFVMALHDGLLMSDKDGQSACAAVHRESMRAYRVEIPLSGPLHDEAEVLLKESQSSDTGREDLKRRMRDWFDRVLRYWNFQPKPVLCPTCQTRLNTLLPKGSREDCELWELEMNGKGPTIIYTCLSCRERVPMPIGVLT</sequence>
<evidence type="ECO:0000313" key="1">
    <source>
        <dbReference type="EMBL" id="ALA59462.1"/>
    </source>
</evidence>
<organism evidence="1 2">
    <name type="scientific">Nitrospira moscoviensis</name>
    <dbReference type="NCBI Taxonomy" id="42253"/>
    <lineage>
        <taxon>Bacteria</taxon>
        <taxon>Pseudomonadati</taxon>
        <taxon>Nitrospirota</taxon>
        <taxon>Nitrospiria</taxon>
        <taxon>Nitrospirales</taxon>
        <taxon>Nitrospiraceae</taxon>
        <taxon>Nitrospira</taxon>
    </lineage>
</organism>
<accession>A0A0K2GFU1</accession>
<name>A0A0K2GFU1_NITMO</name>
<dbReference type="AlphaFoldDB" id="A0A0K2GFU1"/>
<dbReference type="Proteomes" id="UP000069205">
    <property type="component" value="Chromosome"/>
</dbReference>
<keyword evidence="2" id="KW-1185">Reference proteome</keyword>
<gene>
    <name evidence="1" type="ORF">NITMOv2_3063</name>
</gene>
<evidence type="ECO:0000313" key="2">
    <source>
        <dbReference type="Proteomes" id="UP000069205"/>
    </source>
</evidence>
<dbReference type="KEGG" id="nmv:NITMOv2_3063"/>
<dbReference type="EMBL" id="CP011801">
    <property type="protein sequence ID" value="ALA59462.1"/>
    <property type="molecule type" value="Genomic_DNA"/>
</dbReference>
<proteinExistence type="predicted"/>
<reference evidence="1 2" key="1">
    <citation type="journal article" date="2015" name="Proc. Natl. Acad. Sci. U.S.A.">
        <title>Expanded metabolic versatility of ubiquitous nitrite-oxidizing bacteria from the genus Nitrospira.</title>
        <authorList>
            <person name="Koch H."/>
            <person name="Lucker S."/>
            <person name="Albertsen M."/>
            <person name="Kitzinger K."/>
            <person name="Herbold C."/>
            <person name="Spieck E."/>
            <person name="Nielsen P.H."/>
            <person name="Wagner M."/>
            <person name="Daims H."/>
        </authorList>
    </citation>
    <scope>NUCLEOTIDE SEQUENCE [LARGE SCALE GENOMIC DNA]</scope>
    <source>
        <strain evidence="1 2">NSP M-1</strain>
    </source>
</reference>